<name>A0A3S9VZF8_9BACT</name>
<evidence type="ECO:0000313" key="1">
    <source>
        <dbReference type="EMBL" id="AZS31932.1"/>
    </source>
</evidence>
<dbReference type="AlphaFoldDB" id="A0A3S9VZF8"/>
<sequence length="209" mass="24036">MLEEQAYEYLLAAYIMEVQIRYRRFIYNGFVEEQLKQVANCLTANTAKFGIVLCGGCGNGKTTMLKALQNLVRRLEILKPNLSPNAGHSSDNYYSFTIVNAMQIVQIRKTDYNKFCKLAEADILGIDDIGTEPAEVQDYGNFIYPIKELLAMRYDAQLFTVFTTNLEPKEIRQRYGDRIADRLNEMMTKVVYRNLTYRTENAQMADSQG</sequence>
<dbReference type="OrthoDB" id="835620at2"/>
<dbReference type="InterPro" id="IPR027417">
    <property type="entry name" value="P-loop_NTPase"/>
</dbReference>
<dbReference type="SUPFAM" id="SSF52540">
    <property type="entry name" value="P-loop containing nucleoside triphosphate hydrolases"/>
    <property type="match status" value="1"/>
</dbReference>
<dbReference type="Gene3D" id="3.40.50.300">
    <property type="entry name" value="P-loop containing nucleotide triphosphate hydrolases"/>
    <property type="match status" value="1"/>
</dbReference>
<protein>
    <recommendedName>
        <fullName evidence="3">ATP-binding protein</fullName>
    </recommendedName>
</protein>
<dbReference type="Proteomes" id="UP000270673">
    <property type="component" value="Chromosome"/>
</dbReference>
<gene>
    <name evidence="1" type="ORF">D8S85_07590</name>
</gene>
<reference evidence="1 2" key="1">
    <citation type="submission" date="2018-10" db="EMBL/GenBank/DDBJ databases">
        <title>Butyricimonas faecalis sp. nov., isolated from human faeces and emended description of the genus Butyricimonas.</title>
        <authorList>
            <person name="Le Roy T."/>
            <person name="Van der Smissen P."/>
            <person name="Paquot A."/>
            <person name="Delzenne N."/>
            <person name="Muccioli G."/>
            <person name="Collet J.-F."/>
            <person name="Cani P.D."/>
        </authorList>
    </citation>
    <scope>NUCLEOTIDE SEQUENCE [LARGE SCALE GENOMIC DNA]</scope>
    <source>
        <strain evidence="1 2">H184</strain>
    </source>
</reference>
<dbReference type="EMBL" id="CP032819">
    <property type="protein sequence ID" value="AZS31932.1"/>
    <property type="molecule type" value="Genomic_DNA"/>
</dbReference>
<evidence type="ECO:0008006" key="3">
    <source>
        <dbReference type="Google" id="ProtNLM"/>
    </source>
</evidence>
<accession>A0A3S9VZF8</accession>
<proteinExistence type="predicted"/>
<organism evidence="1 2">
    <name type="scientific">Butyricimonas faecalis</name>
    <dbReference type="NCBI Taxonomy" id="2093856"/>
    <lineage>
        <taxon>Bacteria</taxon>
        <taxon>Pseudomonadati</taxon>
        <taxon>Bacteroidota</taxon>
        <taxon>Bacteroidia</taxon>
        <taxon>Bacteroidales</taxon>
        <taxon>Odoribacteraceae</taxon>
        <taxon>Butyricimonas</taxon>
    </lineage>
</organism>
<dbReference type="KEGG" id="buy:D8S85_07590"/>
<evidence type="ECO:0000313" key="2">
    <source>
        <dbReference type="Proteomes" id="UP000270673"/>
    </source>
</evidence>
<keyword evidence="2" id="KW-1185">Reference proteome</keyword>